<evidence type="ECO:0000256" key="7">
    <source>
        <dbReference type="ARBA" id="ARBA00044507"/>
    </source>
</evidence>
<feature type="domain" description="L-seryl-tRNA selenium transferase N-terminal" evidence="10">
    <location>
        <begin position="7"/>
        <end position="46"/>
    </location>
</feature>
<dbReference type="HAMAP" id="MF_00423">
    <property type="entry name" value="SelA"/>
    <property type="match status" value="1"/>
</dbReference>
<keyword evidence="3 8" id="KW-0808">Transferase</keyword>
<keyword evidence="4 8" id="KW-0663">Pyridoxal phosphate</keyword>
<dbReference type="PANTHER" id="PTHR32328">
    <property type="entry name" value="L-SERYL-TRNA(SEC) SELENIUM TRANSFERASE"/>
    <property type="match status" value="1"/>
</dbReference>
<dbReference type="NCBIfam" id="TIGR00474">
    <property type="entry name" value="selA"/>
    <property type="match status" value="1"/>
</dbReference>
<keyword evidence="12" id="KW-1185">Reference proteome</keyword>
<comment type="catalytic activity">
    <reaction evidence="8">
        <text>L-seryl-tRNA(Sec) + selenophosphate + H(+) = L-selenocysteinyl-tRNA(Sec) + phosphate</text>
        <dbReference type="Rhea" id="RHEA:22728"/>
        <dbReference type="Rhea" id="RHEA-COMP:9742"/>
        <dbReference type="Rhea" id="RHEA-COMP:9743"/>
        <dbReference type="ChEBI" id="CHEBI:15378"/>
        <dbReference type="ChEBI" id="CHEBI:16144"/>
        <dbReference type="ChEBI" id="CHEBI:43474"/>
        <dbReference type="ChEBI" id="CHEBI:78533"/>
        <dbReference type="ChEBI" id="CHEBI:78573"/>
        <dbReference type="EC" id="2.9.1.1"/>
    </reaction>
</comment>
<name>A0A542YQH0_9MICO</name>
<dbReference type="GO" id="GO:0001717">
    <property type="term" value="P:conversion of seryl-tRNAsec to selenocys-tRNAsec"/>
    <property type="evidence" value="ECO:0007669"/>
    <property type="project" value="UniProtKB-UniRule"/>
</dbReference>
<keyword evidence="2 8" id="KW-0963">Cytoplasm</keyword>
<dbReference type="EMBL" id="VFOP01000001">
    <property type="protein sequence ID" value="TQL50301.1"/>
    <property type="molecule type" value="Genomic_DNA"/>
</dbReference>
<comment type="function">
    <text evidence="8">Converts seryl-tRNA(Sec) to selenocysteinyl-tRNA(Sec) required for selenoprotein biosynthesis.</text>
</comment>
<dbReference type="Pfam" id="PF12390">
    <property type="entry name" value="Se-cys_synth_N"/>
    <property type="match status" value="1"/>
</dbReference>
<sequence length="429" mass="44161">MTETDPRRHIPRTDRLLADPRLRAASTGVGQARVRAAVRAAQDRARSGVIAPGAVLEEALALLPGRAGAIRPVLNATGVVVHTNLGRAPLSPTAVEAVVRAAGYATVEYDVASGRRGPRGAAVLDALSAVLPGDARALVLNNGAAALLLAVTAVAGPGREVVVSRGELVEIGDGFRLPDLMASAGARLREVGTTNRTRLADYAGAVGPDTGCIVRIHPSNFRVDGFVGTPDVEELTGLGVPVVVDIGSGLLAPDPALPEEPDATTALRRGASLVTASGDKLLGGPQAGLVLGDPDLVERLRRHPMARALRVDKLTLAALEATLREATVPVTAYRTADPDTLRARADVLAQRVGGRVRRHDGVVGGGGAPGVVLPGWAVAVPADLAGPLRAGDPPVVGRVVDGELLLDLRCVPEDQDRTLARQVEAVLSP</sequence>
<evidence type="ECO:0000256" key="6">
    <source>
        <dbReference type="ARBA" id="ARBA00023266"/>
    </source>
</evidence>
<proteinExistence type="inferred from homology"/>
<dbReference type="RefSeq" id="WP_141784450.1">
    <property type="nucleotide sequence ID" value="NZ_BAAAIK010000004.1"/>
</dbReference>
<dbReference type="GO" id="GO:0004125">
    <property type="term" value="F:L-seryl-tRNA(Sec) selenium transferase activity"/>
    <property type="evidence" value="ECO:0007669"/>
    <property type="project" value="UniProtKB-UniRule"/>
</dbReference>
<evidence type="ECO:0000313" key="11">
    <source>
        <dbReference type="EMBL" id="TQL50301.1"/>
    </source>
</evidence>
<dbReference type="InterPro" id="IPR025862">
    <property type="entry name" value="SelA_trans_N_dom"/>
</dbReference>
<evidence type="ECO:0000256" key="9">
    <source>
        <dbReference type="PIRSR" id="PIRSR618319-50"/>
    </source>
</evidence>
<dbReference type="InterPro" id="IPR015421">
    <property type="entry name" value="PyrdxlP-dep_Trfase_major"/>
</dbReference>
<comment type="subcellular location">
    <subcellularLocation>
        <location evidence="8">Cytoplasm</location>
    </subcellularLocation>
</comment>
<dbReference type="EC" id="2.9.1.1" evidence="8"/>
<gene>
    <name evidence="8" type="primary">selA</name>
    <name evidence="11" type="ORF">FB467_1405</name>
</gene>
<dbReference type="InterPro" id="IPR015424">
    <property type="entry name" value="PyrdxlP-dep_Trfase"/>
</dbReference>
<dbReference type="Gene3D" id="3.40.640.10">
    <property type="entry name" value="Type I PLP-dependent aspartate aminotransferase-like (Major domain)"/>
    <property type="match status" value="1"/>
</dbReference>
<evidence type="ECO:0000259" key="10">
    <source>
        <dbReference type="Pfam" id="PF12390"/>
    </source>
</evidence>
<evidence type="ECO:0000313" key="12">
    <source>
        <dbReference type="Proteomes" id="UP000319516"/>
    </source>
</evidence>
<reference evidence="11 12" key="1">
    <citation type="submission" date="2019-06" db="EMBL/GenBank/DDBJ databases">
        <title>Sequencing the genomes of 1000 actinobacteria strains.</title>
        <authorList>
            <person name="Klenk H.-P."/>
        </authorList>
    </citation>
    <scope>NUCLEOTIDE SEQUENCE [LARGE SCALE GENOMIC DNA]</scope>
    <source>
        <strain evidence="11 12">DSM 12335</strain>
    </source>
</reference>
<dbReference type="Gene3D" id="3.90.1150.180">
    <property type="match status" value="1"/>
</dbReference>
<evidence type="ECO:0000256" key="8">
    <source>
        <dbReference type="HAMAP-Rule" id="MF_00423"/>
    </source>
</evidence>
<comment type="similarity">
    <text evidence="7 8">Belongs to the SelA family.</text>
</comment>
<evidence type="ECO:0000256" key="3">
    <source>
        <dbReference type="ARBA" id="ARBA00022679"/>
    </source>
</evidence>
<accession>A0A542YQH0</accession>
<comment type="pathway">
    <text evidence="8">Aminoacyl-tRNA biosynthesis; selenocysteinyl-tRNA(Sec) biosynthesis; selenocysteinyl-tRNA(Sec) from L-seryl-tRNA(Sec) (bacterial route): step 1/1.</text>
</comment>
<organism evidence="11 12">
    <name type="scientific">Ornithinicoccus hortensis</name>
    <dbReference type="NCBI Taxonomy" id="82346"/>
    <lineage>
        <taxon>Bacteria</taxon>
        <taxon>Bacillati</taxon>
        <taxon>Actinomycetota</taxon>
        <taxon>Actinomycetes</taxon>
        <taxon>Micrococcales</taxon>
        <taxon>Intrasporangiaceae</taxon>
        <taxon>Ornithinicoccus</taxon>
    </lineage>
</organism>
<evidence type="ECO:0000256" key="2">
    <source>
        <dbReference type="ARBA" id="ARBA00022490"/>
    </source>
</evidence>
<dbReference type="SUPFAM" id="SSF53383">
    <property type="entry name" value="PLP-dependent transferases"/>
    <property type="match status" value="1"/>
</dbReference>
<dbReference type="AlphaFoldDB" id="A0A542YQH0"/>
<comment type="caution">
    <text evidence="11">The sequence shown here is derived from an EMBL/GenBank/DDBJ whole genome shotgun (WGS) entry which is preliminary data.</text>
</comment>
<evidence type="ECO:0000256" key="5">
    <source>
        <dbReference type="ARBA" id="ARBA00022917"/>
    </source>
</evidence>
<comment type="cofactor">
    <cofactor evidence="1 8 9">
        <name>pyridoxal 5'-phosphate</name>
        <dbReference type="ChEBI" id="CHEBI:597326"/>
    </cofactor>
</comment>
<dbReference type="UniPathway" id="UPA00906">
    <property type="reaction ID" value="UER00896"/>
</dbReference>
<dbReference type="InterPro" id="IPR004534">
    <property type="entry name" value="SelA_trans"/>
</dbReference>
<evidence type="ECO:0000256" key="4">
    <source>
        <dbReference type="ARBA" id="ARBA00022898"/>
    </source>
</evidence>
<dbReference type="GO" id="GO:0005737">
    <property type="term" value="C:cytoplasm"/>
    <property type="evidence" value="ECO:0007669"/>
    <property type="project" value="UniProtKB-SubCell"/>
</dbReference>
<dbReference type="Proteomes" id="UP000319516">
    <property type="component" value="Unassembled WGS sequence"/>
</dbReference>
<evidence type="ECO:0000256" key="1">
    <source>
        <dbReference type="ARBA" id="ARBA00001933"/>
    </source>
</evidence>
<keyword evidence="5 8" id="KW-0648">Protein biosynthesis</keyword>
<keyword evidence="6 8" id="KW-0711">Selenium</keyword>
<dbReference type="PANTHER" id="PTHR32328:SF0">
    <property type="entry name" value="L-SERYL-TRNA(SEC) SELENIUM TRANSFERASE"/>
    <property type="match status" value="1"/>
</dbReference>
<dbReference type="OrthoDB" id="9787096at2"/>
<feature type="modified residue" description="N6-(pyridoxal phosphate)lysine" evidence="8 9">
    <location>
        <position position="280"/>
    </location>
</feature>
<dbReference type="Pfam" id="PF03841">
    <property type="entry name" value="SelA"/>
    <property type="match status" value="1"/>
</dbReference>
<dbReference type="InterPro" id="IPR018319">
    <property type="entry name" value="SelA-like"/>
</dbReference>
<dbReference type="GO" id="GO:0001514">
    <property type="term" value="P:selenocysteine incorporation"/>
    <property type="evidence" value="ECO:0007669"/>
    <property type="project" value="UniProtKB-UniRule"/>
</dbReference>
<protein>
    <recommendedName>
        <fullName evidence="8">L-seryl-tRNA(Sec) selenium transferase</fullName>
        <ecNumber evidence="8">2.9.1.1</ecNumber>
    </recommendedName>
    <alternativeName>
        <fullName evidence="8">Selenocysteine synthase</fullName>
        <shortName evidence="8">Sec synthase</shortName>
    </alternativeName>
    <alternativeName>
        <fullName evidence="8">Selenocysteinyl-tRNA(Sec) synthase</fullName>
    </alternativeName>
</protein>